<dbReference type="PANTHER" id="PTHR43459">
    <property type="entry name" value="ENOYL-COA HYDRATASE"/>
    <property type="match status" value="1"/>
</dbReference>
<dbReference type="Pfam" id="PF00378">
    <property type="entry name" value="ECH_1"/>
    <property type="match status" value="1"/>
</dbReference>
<reference evidence="4" key="1">
    <citation type="journal article" date="2019" name="Int. J. Syst. Evol. Microbiol.">
        <title>The Global Catalogue of Microorganisms (GCM) 10K type strain sequencing project: providing services to taxonomists for standard genome sequencing and annotation.</title>
        <authorList>
            <consortium name="The Broad Institute Genomics Platform"/>
            <consortium name="The Broad Institute Genome Sequencing Center for Infectious Disease"/>
            <person name="Wu L."/>
            <person name="Ma J."/>
        </authorList>
    </citation>
    <scope>NUCLEOTIDE SEQUENCE [LARGE SCALE GENOMIC DNA]</scope>
    <source>
        <strain evidence="4">JCM 15614</strain>
    </source>
</reference>
<sequence>MIGECRAARPAARSSAEHEHERQAPMSETVTRTDADGVATITLLRGGLSSAMRRELLAVVRDVAADESVRAVLLTGTGRAFCVGQDLAEHVESLRGNAATSLSVVEDEYNPLVLALAGLRVPVVVGINGACAGAGLGMALAGDLRVAAAGAKFTTAFTGIGLSSDSALAARLMHSVGASRATQLLLLPEPFVAETAEQWGLVHRVVPAEDVLSEATALAQRLASGPTAAYRAVKTVLASAATDSLEDTLALEARLQTRLGQTADHLEAVEAFLAKRAPEFTGR</sequence>
<proteinExistence type="inferred from homology"/>
<dbReference type="InterPro" id="IPR029045">
    <property type="entry name" value="ClpP/crotonase-like_dom_sf"/>
</dbReference>
<evidence type="ECO:0000256" key="1">
    <source>
        <dbReference type="ARBA" id="ARBA00005254"/>
    </source>
</evidence>
<comment type="similarity">
    <text evidence="1">Belongs to the enoyl-CoA hydratase/isomerase family.</text>
</comment>
<organism evidence="3 4">
    <name type="scientific">Blastococcus jejuensis</name>
    <dbReference type="NCBI Taxonomy" id="351224"/>
    <lineage>
        <taxon>Bacteria</taxon>
        <taxon>Bacillati</taxon>
        <taxon>Actinomycetota</taxon>
        <taxon>Actinomycetes</taxon>
        <taxon>Geodermatophilales</taxon>
        <taxon>Geodermatophilaceae</taxon>
        <taxon>Blastococcus</taxon>
    </lineage>
</organism>
<dbReference type="EMBL" id="BAAAVV010000011">
    <property type="protein sequence ID" value="GAA3179656.1"/>
    <property type="molecule type" value="Genomic_DNA"/>
</dbReference>
<accession>A0ABP6PIG1</accession>
<name>A0ABP6PIG1_9ACTN</name>
<comment type="caution">
    <text evidence="3">The sequence shown here is derived from an EMBL/GenBank/DDBJ whole genome shotgun (WGS) entry which is preliminary data.</text>
</comment>
<dbReference type="CDD" id="cd06558">
    <property type="entry name" value="crotonase-like"/>
    <property type="match status" value="1"/>
</dbReference>
<dbReference type="Gene3D" id="3.90.226.10">
    <property type="entry name" value="2-enoyl-CoA Hydratase, Chain A, domain 1"/>
    <property type="match status" value="1"/>
</dbReference>
<keyword evidence="4" id="KW-1185">Reference proteome</keyword>
<feature type="region of interest" description="Disordered" evidence="2">
    <location>
        <begin position="1"/>
        <end position="30"/>
    </location>
</feature>
<gene>
    <name evidence="3" type="ORF">GCM10010531_37120</name>
</gene>
<dbReference type="InterPro" id="IPR014748">
    <property type="entry name" value="Enoyl-CoA_hydra_C"/>
</dbReference>
<evidence type="ECO:0000313" key="3">
    <source>
        <dbReference type="EMBL" id="GAA3179656.1"/>
    </source>
</evidence>
<evidence type="ECO:0000313" key="4">
    <source>
        <dbReference type="Proteomes" id="UP001499924"/>
    </source>
</evidence>
<dbReference type="SUPFAM" id="SSF52096">
    <property type="entry name" value="ClpP/crotonase"/>
    <property type="match status" value="1"/>
</dbReference>
<dbReference type="Gene3D" id="1.10.12.10">
    <property type="entry name" value="Lyase 2-enoyl-coa Hydratase, Chain A, domain 2"/>
    <property type="match status" value="1"/>
</dbReference>
<evidence type="ECO:0000256" key="2">
    <source>
        <dbReference type="SAM" id="MobiDB-lite"/>
    </source>
</evidence>
<dbReference type="PANTHER" id="PTHR43459:SF1">
    <property type="entry name" value="EG:BACN32G11.4 PROTEIN"/>
    <property type="match status" value="1"/>
</dbReference>
<dbReference type="Proteomes" id="UP001499924">
    <property type="component" value="Unassembled WGS sequence"/>
</dbReference>
<dbReference type="InterPro" id="IPR001753">
    <property type="entry name" value="Enoyl-CoA_hydra/iso"/>
</dbReference>
<protein>
    <submittedName>
        <fullName evidence="3">Enoyl-CoA hydratase-related protein</fullName>
    </submittedName>
</protein>